<evidence type="ECO:0000256" key="4">
    <source>
        <dbReference type="ARBA" id="ARBA00022741"/>
    </source>
</evidence>
<dbReference type="HOGENOM" id="CLU_000038_3_2_1"/>
<reference evidence="15" key="3">
    <citation type="submission" date="2015-06" db="UniProtKB">
        <authorList>
            <consortium name="EnsemblMetazoa"/>
        </authorList>
    </citation>
    <scope>IDENTIFICATION</scope>
</reference>
<dbReference type="EMBL" id="AMQM01001224">
    <property type="status" value="NOT_ANNOTATED_CDS"/>
    <property type="molecule type" value="Genomic_DNA"/>
</dbReference>
<evidence type="ECO:0000313" key="14">
    <source>
        <dbReference type="EMBL" id="ESN99369.1"/>
    </source>
</evidence>
<keyword evidence="7" id="KW-0175">Coiled coil</keyword>
<organism evidence="15 16">
    <name type="scientific">Helobdella robusta</name>
    <name type="common">Californian leech</name>
    <dbReference type="NCBI Taxonomy" id="6412"/>
    <lineage>
        <taxon>Eukaryota</taxon>
        <taxon>Metazoa</taxon>
        <taxon>Spiralia</taxon>
        <taxon>Lophotrochozoa</taxon>
        <taxon>Annelida</taxon>
        <taxon>Clitellata</taxon>
        <taxon>Hirudinea</taxon>
        <taxon>Rhynchobdellida</taxon>
        <taxon>Glossiphoniidae</taxon>
        <taxon>Helobdella</taxon>
    </lineage>
</organism>
<dbReference type="GO" id="GO:0030286">
    <property type="term" value="C:dynein complex"/>
    <property type="evidence" value="ECO:0007669"/>
    <property type="project" value="UniProtKB-KW"/>
</dbReference>
<keyword evidence="2" id="KW-0963">Cytoplasm</keyword>
<dbReference type="CDD" id="cd00009">
    <property type="entry name" value="AAA"/>
    <property type="match status" value="1"/>
</dbReference>
<dbReference type="InterPro" id="IPR043157">
    <property type="entry name" value="Dynein_AAA1S"/>
</dbReference>
<dbReference type="Proteomes" id="UP000015101">
    <property type="component" value="Unassembled WGS sequence"/>
</dbReference>
<keyword evidence="10" id="KW-0206">Cytoskeleton</keyword>
<dbReference type="EMBL" id="KB097143">
    <property type="protein sequence ID" value="ESN99369.1"/>
    <property type="molecule type" value="Genomic_DNA"/>
</dbReference>
<evidence type="ECO:0000256" key="3">
    <source>
        <dbReference type="ARBA" id="ARBA00022701"/>
    </source>
</evidence>
<evidence type="ECO:0000259" key="13">
    <source>
        <dbReference type="Pfam" id="PF17852"/>
    </source>
</evidence>
<gene>
    <name evidence="15" type="primary">20214049</name>
    <name evidence="14" type="ORF">HELRODRAFT_67352</name>
</gene>
<dbReference type="Gene3D" id="3.40.50.300">
    <property type="entry name" value="P-loop containing nucleotide triphosphate hydrolases"/>
    <property type="match status" value="3"/>
</dbReference>
<evidence type="ECO:0008006" key="17">
    <source>
        <dbReference type="Google" id="ProtNLM"/>
    </source>
</evidence>
<dbReference type="Pfam" id="PF12774">
    <property type="entry name" value="AAA_6"/>
    <property type="match status" value="1"/>
</dbReference>
<keyword evidence="8" id="KW-0969">Cilium</keyword>
<dbReference type="GO" id="GO:0007018">
    <property type="term" value="P:microtubule-based movement"/>
    <property type="evidence" value="ECO:0007669"/>
    <property type="project" value="InterPro"/>
</dbReference>
<dbReference type="FunFam" id="1.10.472.130:FF:000003">
    <property type="entry name" value="Dynein, axonemal, heavy chain 2"/>
    <property type="match status" value="1"/>
</dbReference>
<dbReference type="FunFam" id="1.10.8.710:FF:000001">
    <property type="entry name" value="Dynein axonemal heavy chain 2"/>
    <property type="match status" value="1"/>
</dbReference>
<feature type="domain" description="Dynein heavy chain hydrolytic ATP-binding dynein motor region" evidence="12">
    <location>
        <begin position="10"/>
        <end position="336"/>
    </location>
</feature>
<dbReference type="EMBL" id="AMQM01001222">
    <property type="status" value="NOT_ANNOTATED_CDS"/>
    <property type="molecule type" value="Genomic_DNA"/>
</dbReference>
<dbReference type="STRING" id="6412.T1FZ01"/>
<dbReference type="EMBL" id="AMQM01001221">
    <property type="status" value="NOT_ANNOTATED_CDS"/>
    <property type="molecule type" value="Genomic_DNA"/>
</dbReference>
<evidence type="ECO:0000313" key="15">
    <source>
        <dbReference type="EnsemblMetazoa" id="HelroP67352"/>
    </source>
</evidence>
<dbReference type="GO" id="GO:0005524">
    <property type="term" value="F:ATP binding"/>
    <property type="evidence" value="ECO:0007669"/>
    <property type="project" value="UniProtKB-KW"/>
</dbReference>
<comment type="subcellular location">
    <subcellularLocation>
        <location evidence="1">Cytoplasm</location>
        <location evidence="1">Cytoskeleton</location>
        <location evidence="1">Cilium axoneme</location>
    </subcellularLocation>
</comment>
<reference evidence="14 16" key="2">
    <citation type="journal article" date="2013" name="Nature">
        <title>Insights into bilaterian evolution from three spiralian genomes.</title>
        <authorList>
            <person name="Simakov O."/>
            <person name="Marletaz F."/>
            <person name="Cho S.J."/>
            <person name="Edsinger-Gonzales E."/>
            <person name="Havlak P."/>
            <person name="Hellsten U."/>
            <person name="Kuo D.H."/>
            <person name="Larsson T."/>
            <person name="Lv J."/>
            <person name="Arendt D."/>
            <person name="Savage R."/>
            <person name="Osoegawa K."/>
            <person name="de Jong P."/>
            <person name="Grimwood J."/>
            <person name="Chapman J.A."/>
            <person name="Shapiro H."/>
            <person name="Aerts A."/>
            <person name="Otillar R.P."/>
            <person name="Terry A.Y."/>
            <person name="Boore J.L."/>
            <person name="Grigoriev I.V."/>
            <person name="Lindberg D.R."/>
            <person name="Seaver E.C."/>
            <person name="Weisblat D.A."/>
            <person name="Putnam N.H."/>
            <person name="Rokhsar D.S."/>
        </authorList>
    </citation>
    <scope>NUCLEOTIDE SEQUENCE</scope>
</reference>
<dbReference type="GO" id="GO:0051959">
    <property type="term" value="F:dynein light intermediate chain binding"/>
    <property type="evidence" value="ECO:0007669"/>
    <property type="project" value="InterPro"/>
</dbReference>
<keyword evidence="11" id="KW-0966">Cell projection</keyword>
<keyword evidence="6" id="KW-0243">Dynein</keyword>
<dbReference type="Pfam" id="PF17852">
    <property type="entry name" value="Dynein_AAA_lid"/>
    <property type="match status" value="1"/>
</dbReference>
<evidence type="ECO:0000256" key="5">
    <source>
        <dbReference type="ARBA" id="ARBA00022840"/>
    </source>
</evidence>
<dbReference type="InParanoid" id="T1FZ01"/>
<keyword evidence="5" id="KW-0067">ATP-binding</keyword>
<dbReference type="OMA" id="WTILTIN"/>
<dbReference type="OrthoDB" id="5593012at2759"/>
<evidence type="ECO:0000256" key="10">
    <source>
        <dbReference type="ARBA" id="ARBA00023212"/>
    </source>
</evidence>
<keyword evidence="16" id="KW-1185">Reference proteome</keyword>
<feature type="domain" description="Dynein heavy chain AAA 5 extension" evidence="13">
    <location>
        <begin position="499"/>
        <end position="615"/>
    </location>
</feature>
<dbReference type="EMBL" id="AMQM01001220">
    <property type="status" value="NOT_ANNOTATED_CDS"/>
    <property type="molecule type" value="Genomic_DNA"/>
</dbReference>
<reference evidence="16" key="1">
    <citation type="submission" date="2012-12" db="EMBL/GenBank/DDBJ databases">
        <authorList>
            <person name="Hellsten U."/>
            <person name="Grimwood J."/>
            <person name="Chapman J.A."/>
            <person name="Shapiro H."/>
            <person name="Aerts A."/>
            <person name="Otillar R.P."/>
            <person name="Terry A.Y."/>
            <person name="Boore J.L."/>
            <person name="Simakov O."/>
            <person name="Marletaz F."/>
            <person name="Cho S.-J."/>
            <person name="Edsinger-Gonzales E."/>
            <person name="Havlak P."/>
            <person name="Kuo D.-H."/>
            <person name="Larsson T."/>
            <person name="Lv J."/>
            <person name="Arendt D."/>
            <person name="Savage R."/>
            <person name="Osoegawa K."/>
            <person name="de Jong P."/>
            <person name="Lindberg D.R."/>
            <person name="Seaver E.C."/>
            <person name="Weisblat D.A."/>
            <person name="Putnam N.H."/>
            <person name="Grigoriev I.V."/>
            <person name="Rokhsar D.S."/>
        </authorList>
    </citation>
    <scope>NUCLEOTIDE SEQUENCE</scope>
</reference>
<dbReference type="GO" id="GO:0005874">
    <property type="term" value="C:microtubule"/>
    <property type="evidence" value="ECO:0007669"/>
    <property type="project" value="UniProtKB-KW"/>
</dbReference>
<dbReference type="RefSeq" id="XP_009022563.1">
    <property type="nucleotide sequence ID" value="XM_009024315.1"/>
</dbReference>
<dbReference type="CTD" id="20214049"/>
<dbReference type="eggNOG" id="KOG3595">
    <property type="taxonomic scope" value="Eukaryota"/>
</dbReference>
<proteinExistence type="predicted"/>
<evidence type="ECO:0000256" key="9">
    <source>
        <dbReference type="ARBA" id="ARBA00023175"/>
    </source>
</evidence>
<evidence type="ECO:0000313" key="16">
    <source>
        <dbReference type="Proteomes" id="UP000015101"/>
    </source>
</evidence>
<dbReference type="Pfam" id="PF12775">
    <property type="entry name" value="AAA_7"/>
    <property type="match status" value="1"/>
</dbReference>
<dbReference type="KEGG" id="hro:HELRODRAFT_67352"/>
<dbReference type="InterPro" id="IPR027417">
    <property type="entry name" value="P-loop_NTPase"/>
</dbReference>
<evidence type="ECO:0000256" key="8">
    <source>
        <dbReference type="ARBA" id="ARBA00023069"/>
    </source>
</evidence>
<dbReference type="GO" id="GO:0005930">
    <property type="term" value="C:axoneme"/>
    <property type="evidence" value="ECO:0007669"/>
    <property type="project" value="UniProtKB-SubCell"/>
</dbReference>
<dbReference type="EMBL" id="AMQM01001223">
    <property type="status" value="NOT_ANNOTATED_CDS"/>
    <property type="molecule type" value="Genomic_DNA"/>
</dbReference>
<dbReference type="Gene3D" id="1.10.8.710">
    <property type="match status" value="1"/>
</dbReference>
<keyword evidence="9" id="KW-0505">Motor protein</keyword>
<keyword evidence="4" id="KW-0547">Nucleotide-binding</keyword>
<dbReference type="PANTHER" id="PTHR45703:SF32">
    <property type="entry name" value="DYNEINS HEAVY CHAIN"/>
    <property type="match status" value="1"/>
</dbReference>
<dbReference type="PANTHER" id="PTHR45703">
    <property type="entry name" value="DYNEIN HEAVY CHAIN"/>
    <property type="match status" value="1"/>
</dbReference>
<dbReference type="AlphaFoldDB" id="T1FZ01"/>
<sequence length="804" mass="91003">MKQTNTIFQYAWEYIGNSGRLICTPLTDRVFITLTSALHIHKGGSVRGISGTGKTETIRDLGKVLGVYIVVINCSKNLDYKSLGRLFSGISQSGAWGCFDEFNRIDIEVLSVVAQQILSIITALSIGSQKFVFEGNEIKLNISCGIFTTFNLRNEGCLELPDNLKSMLRPISMSSPDTGIIAEARLFVEGFSNTKILGKKIVTLYALSQQQLSKLKHYEFGLRALNSFIKYAGDKRRNNAIMPEEEIIVLSLIEMNLAKLAVADISLFKGLVSDLFPGVETPTTENNKFTYIVENQMQLLNLQITRHLAKKVMQIHETKISCHCLMLVGNTLSGKSTCTKVLQATYNSLAKDIESGFQLAKDYPINPKAYTISELYGEFNLITGKWTDGIIPNILRVVCADEKLDEKWIIFDSCIDPLWTESMNSLMDDNRLLTLINGERISLSEQVSLIFEVEELSNTSPSTISRCSVVYFEYDEIKWQPYVKSWLSSKSDKTVTEELKSLFDKYIQKVLHFKEMNFCKEPVEISELNGIISLCNLFDSLSIQVNLSDQENLSRLVELMFLFSLIWSLCAAVDEDGRKKLDSFLREMDGTFPNKDTVFEYCLDVKNRSWIHWEDKLKTGWKLNLKLPFHHIIVPTVDTIRYAYLIESLISINHPVLLVGPAGTGKSSIIKDVINRLDFNIYSHLIVNLSANTLSKSVQNIIKSRMEKRTKGVFAPCLNKKLIAFIDDFNMPLHDEYGSQPPLELIKFWMSYGFWFDLKTQAEENIKDLLLLSAMGLPGGGRPSISSRLQSKFNLIFFTTPQVC</sequence>
<evidence type="ECO:0000256" key="11">
    <source>
        <dbReference type="ARBA" id="ARBA00023273"/>
    </source>
</evidence>
<evidence type="ECO:0000259" key="12">
    <source>
        <dbReference type="Pfam" id="PF12774"/>
    </source>
</evidence>
<dbReference type="InterPro" id="IPR026983">
    <property type="entry name" value="DHC"/>
</dbReference>
<evidence type="ECO:0000256" key="1">
    <source>
        <dbReference type="ARBA" id="ARBA00004430"/>
    </source>
</evidence>
<dbReference type="SUPFAM" id="SSF52540">
    <property type="entry name" value="P-loop containing nucleoside triphosphate hydrolases"/>
    <property type="match status" value="3"/>
</dbReference>
<dbReference type="InterPro" id="IPR035699">
    <property type="entry name" value="AAA_6"/>
</dbReference>
<name>T1FZ01_HELRO</name>
<dbReference type="InterPro" id="IPR041466">
    <property type="entry name" value="Dynein_AAA5_ext"/>
</dbReference>
<dbReference type="FunFam" id="3.40.50.300:FF:000044">
    <property type="entry name" value="Dynein heavy chain 5, axonemal"/>
    <property type="match status" value="1"/>
</dbReference>
<accession>T1FZ01</accession>
<protein>
    <recommendedName>
        <fullName evidence="17">Dynein heavy chain hydrolytic ATP-binding dynein motor region domain-containing protein</fullName>
    </recommendedName>
</protein>
<evidence type="ECO:0000256" key="6">
    <source>
        <dbReference type="ARBA" id="ARBA00023017"/>
    </source>
</evidence>
<dbReference type="GO" id="GO:0045505">
    <property type="term" value="F:dynein intermediate chain binding"/>
    <property type="evidence" value="ECO:0007669"/>
    <property type="project" value="InterPro"/>
</dbReference>
<dbReference type="GeneID" id="20214049"/>
<evidence type="ECO:0000256" key="7">
    <source>
        <dbReference type="ARBA" id="ARBA00023054"/>
    </source>
</evidence>
<keyword evidence="3" id="KW-0493">Microtubule</keyword>
<evidence type="ECO:0000256" key="2">
    <source>
        <dbReference type="ARBA" id="ARBA00022490"/>
    </source>
</evidence>
<dbReference type="EnsemblMetazoa" id="HelroT67352">
    <property type="protein sequence ID" value="HelroP67352"/>
    <property type="gene ID" value="HelroG67352"/>
</dbReference>